<comment type="subcellular location">
    <subcellularLocation>
        <location evidence="2">Secreted</location>
    </subcellularLocation>
</comment>
<keyword evidence="8" id="KW-0472">Membrane</keyword>
<feature type="transmembrane region" description="Helical" evidence="8">
    <location>
        <begin position="790"/>
        <end position="814"/>
    </location>
</feature>
<dbReference type="SMART" id="SM00664">
    <property type="entry name" value="DoH"/>
    <property type="match status" value="1"/>
</dbReference>
<feature type="domain" description="DOMON" evidence="11">
    <location>
        <begin position="561"/>
        <end position="681"/>
    </location>
</feature>
<dbReference type="InterPro" id="IPR008333">
    <property type="entry name" value="Cbr1-like_FAD-bd_dom"/>
</dbReference>
<organism evidence="13 14">
    <name type="scientific">Spizellomyces punctatus (strain DAOM BR117)</name>
    <dbReference type="NCBI Taxonomy" id="645134"/>
    <lineage>
        <taxon>Eukaryota</taxon>
        <taxon>Fungi</taxon>
        <taxon>Fungi incertae sedis</taxon>
        <taxon>Chytridiomycota</taxon>
        <taxon>Chytridiomycota incertae sedis</taxon>
        <taxon>Chytridiomycetes</taxon>
        <taxon>Spizellomycetales</taxon>
        <taxon>Spizellomycetaceae</taxon>
        <taxon>Spizellomyces</taxon>
    </lineage>
</organism>
<reference evidence="13 14" key="1">
    <citation type="submission" date="2009-08" db="EMBL/GenBank/DDBJ databases">
        <title>The Genome Sequence of Spizellomyces punctatus strain DAOM BR117.</title>
        <authorList>
            <consortium name="The Broad Institute Genome Sequencing Platform"/>
            <person name="Russ C."/>
            <person name="Cuomo C."/>
            <person name="Shea T."/>
            <person name="Young S.K."/>
            <person name="Zeng Q."/>
            <person name="Koehrsen M."/>
            <person name="Haas B."/>
            <person name="Borodovsky M."/>
            <person name="Guigo R."/>
            <person name="Alvarado L."/>
            <person name="Berlin A."/>
            <person name="Bochicchio J."/>
            <person name="Borenstein D."/>
            <person name="Chapman S."/>
            <person name="Chen Z."/>
            <person name="Engels R."/>
            <person name="Freedman E."/>
            <person name="Gellesch M."/>
            <person name="Goldberg J."/>
            <person name="Griggs A."/>
            <person name="Gujja S."/>
            <person name="Heiman D."/>
            <person name="Hepburn T."/>
            <person name="Howarth C."/>
            <person name="Jen D."/>
            <person name="Larson L."/>
            <person name="Lewis B."/>
            <person name="Mehta T."/>
            <person name="Park D."/>
            <person name="Pearson M."/>
            <person name="Roberts A."/>
            <person name="Saif S."/>
            <person name="Shenoy N."/>
            <person name="Sisk P."/>
            <person name="Stolte C."/>
            <person name="Sykes S."/>
            <person name="Thomson T."/>
            <person name="Walk T."/>
            <person name="White J."/>
            <person name="Yandava C."/>
            <person name="Burger G."/>
            <person name="Gray M.W."/>
            <person name="Holland P.W.H."/>
            <person name="King N."/>
            <person name="Lang F.B.F."/>
            <person name="Roger A.J."/>
            <person name="Ruiz-Trillo I."/>
            <person name="Lander E."/>
            <person name="Nusbaum C."/>
        </authorList>
    </citation>
    <scope>NUCLEOTIDE SEQUENCE [LARGE SCALE GENOMIC DNA]</scope>
    <source>
        <strain evidence="13 14">DAOM BR117</strain>
    </source>
</reference>
<dbReference type="GO" id="GO:0046872">
    <property type="term" value="F:metal ion binding"/>
    <property type="evidence" value="ECO:0007669"/>
    <property type="project" value="UniProtKB-KW"/>
</dbReference>
<keyword evidence="8" id="KW-1133">Transmembrane helix</keyword>
<feature type="transmembrane region" description="Helical" evidence="8">
    <location>
        <begin position="864"/>
        <end position="883"/>
    </location>
</feature>
<dbReference type="InterPro" id="IPR045266">
    <property type="entry name" value="DOH_DOMON"/>
</dbReference>
<dbReference type="RefSeq" id="XP_016606141.1">
    <property type="nucleotide sequence ID" value="XM_016754710.1"/>
</dbReference>
<keyword evidence="6" id="KW-0408">Iron</keyword>
<dbReference type="SMART" id="SM01117">
    <property type="entry name" value="Cyt-b5"/>
    <property type="match status" value="1"/>
</dbReference>
<dbReference type="SUPFAM" id="SSF48113">
    <property type="entry name" value="Heme-dependent peroxidases"/>
    <property type="match status" value="1"/>
</dbReference>
<evidence type="ECO:0000256" key="8">
    <source>
        <dbReference type="SAM" id="Phobius"/>
    </source>
</evidence>
<evidence type="ECO:0008006" key="15">
    <source>
        <dbReference type="Google" id="ProtNLM"/>
    </source>
</evidence>
<dbReference type="eggNOG" id="KOG0534">
    <property type="taxonomic scope" value="Eukaryota"/>
</dbReference>
<dbReference type="PROSITE" id="PS50292">
    <property type="entry name" value="PEROXIDASE_3"/>
    <property type="match status" value="1"/>
</dbReference>
<dbReference type="InterPro" id="IPR010255">
    <property type="entry name" value="Haem_peroxidase_sf"/>
</dbReference>
<dbReference type="PROSITE" id="PS50836">
    <property type="entry name" value="DOMON"/>
    <property type="match status" value="1"/>
</dbReference>
<keyword evidence="14" id="KW-1185">Reference proteome</keyword>
<proteinExistence type="predicted"/>
<dbReference type="InterPro" id="IPR036400">
    <property type="entry name" value="Cyt_B5-like_heme/steroid_sf"/>
</dbReference>
<keyword evidence="5" id="KW-0325">Glycoprotein</keyword>
<evidence type="ECO:0000259" key="12">
    <source>
        <dbReference type="PROSITE" id="PS51384"/>
    </source>
</evidence>
<dbReference type="InterPro" id="IPR017927">
    <property type="entry name" value="FAD-bd_FR_type"/>
</dbReference>
<dbReference type="CDD" id="cd06183">
    <property type="entry name" value="cyt_b5_reduct_like"/>
    <property type="match status" value="1"/>
</dbReference>
<dbReference type="InterPro" id="IPR001199">
    <property type="entry name" value="Cyt_B5-like_heme/steroid-bd"/>
</dbReference>
<keyword evidence="9" id="KW-0732">Signal</keyword>
<dbReference type="Pfam" id="PF03098">
    <property type="entry name" value="An_peroxidase"/>
    <property type="match status" value="1"/>
</dbReference>
<dbReference type="EMBL" id="KQ257461">
    <property type="protein sequence ID" value="KNC98101.1"/>
    <property type="molecule type" value="Genomic_DNA"/>
</dbReference>
<dbReference type="InterPro" id="IPR039261">
    <property type="entry name" value="FNR_nucleotide-bd"/>
</dbReference>
<dbReference type="GO" id="GO:0020037">
    <property type="term" value="F:heme binding"/>
    <property type="evidence" value="ECO:0007669"/>
    <property type="project" value="InterPro"/>
</dbReference>
<feature type="compositionally biased region" description="Low complexity" evidence="7">
    <location>
        <begin position="1034"/>
        <end position="1046"/>
    </location>
</feature>
<dbReference type="PRINTS" id="PR00457">
    <property type="entry name" value="ANPEROXIDASE"/>
</dbReference>
<feature type="signal peptide" evidence="9">
    <location>
        <begin position="1"/>
        <end position="18"/>
    </location>
</feature>
<dbReference type="Gene3D" id="1.10.640.10">
    <property type="entry name" value="Haem peroxidase domain superfamily, animal type"/>
    <property type="match status" value="1"/>
</dbReference>
<keyword evidence="3" id="KW-0964">Secreted</keyword>
<dbReference type="Pfam" id="PF00173">
    <property type="entry name" value="Cyt-b5"/>
    <property type="match status" value="1"/>
</dbReference>
<dbReference type="SUPFAM" id="SSF63380">
    <property type="entry name" value="Riboflavin synthase domain-like"/>
    <property type="match status" value="1"/>
</dbReference>
<feature type="binding site" description="axial binding residue" evidence="6">
    <location>
        <position position="310"/>
    </location>
    <ligand>
        <name>heme b</name>
        <dbReference type="ChEBI" id="CHEBI:60344"/>
    </ligand>
    <ligandPart>
        <name>Fe</name>
        <dbReference type="ChEBI" id="CHEBI:18248"/>
    </ligandPart>
</feature>
<gene>
    <name evidence="13" type="ORF">SPPG_06510</name>
</gene>
<dbReference type="OrthoDB" id="823504at2759"/>
<evidence type="ECO:0000256" key="5">
    <source>
        <dbReference type="ARBA" id="ARBA00023180"/>
    </source>
</evidence>
<dbReference type="InterPro" id="IPR001433">
    <property type="entry name" value="OxRdtase_FAD/NAD-bd"/>
</dbReference>
<evidence type="ECO:0000256" key="4">
    <source>
        <dbReference type="ARBA" id="ARBA00023002"/>
    </source>
</evidence>
<dbReference type="Pfam" id="PF00175">
    <property type="entry name" value="NAD_binding_1"/>
    <property type="match status" value="1"/>
</dbReference>
<dbReference type="InterPro" id="IPR037120">
    <property type="entry name" value="Haem_peroxidase_sf_animal"/>
</dbReference>
<sequence>MLFIIIFWWFGWTAAASAETACRTFNGSFNNQRFPDWGSKSSSFARIQAPLQYSDGLAAPYGMSLPSPRKISNIMGSKTKANEDKVPDMLAYFGQFLAHDSLRGHGNNTDRYDIPVPCNDPHFDPYNTCNASIPFGRLQHIVNSTTGQRIVQNWQTAWIDASQVYGPDEERCRLLRKFTRGMLRTSLDGLFLPTVPVSPPDLMLGISPLVYLAGDYRANDNPGLLSLHTLFVREHNRRAAYYAKKNPDANDETLFQMTRRWVIACLQKIAYKEYLPRLLGEPLPKYRGYDDSVDPGIDAFFFAASFRYGHSAINSLILRLDNNWEEIPSGHILLREAITNPNPVLEDGIEPILRGLVAQLEQKTDVCVVSDLRNYMPLQPFMPDQRKFFDLGAVNIQRGREIGLPSYNQVRKALGLTEAYTFRDITSNPVVQEQLVTAYDNDVNLVDPYVGGLAEDSHDSSVLGELFQKSVIEQYIRLRDGDAFWYERDGILSADDIADLESVTLSNLILWNTDIKSFPVNAFSIVTTNMISSFLAKNTSTQTEARGTITGSIPQTVQLTDGLALTYLIHIDAQTVDFVLESNHSGWFAIGLGTSMMDADIMAVFDRGDGTWVVEDLRSTIHDQPSLDTSRGCTNDLTQVADVSSTRFSTRAFSWTRKLVTGDSCDYPISDSFMNIIYAYSTSPTLTYHGGTKWSGTLNFFSGVGTGRTGGLINTTSTASTFAVLFHACDMLFMTMVAIPLGIYIARYGTRIDLWLPLHQYLMAAVLSEFAFTLRAAFSQVGGFNWQHAPFLHVEVGQCVAGVGLTIGVAGWLVAQDFKIMSRWSLWIRRYHRYCGLALYLCAIFNGWLGIADLAARYNSTSNLWPMLYIGYFGLLFLIFFGVRQVDHIWHRILRGIDTLSGKVLERNVPHGGAGATVRFMDDALIKQPEQEMTLESFIKNCQEGQSWTIISGMVIDVSRYMDQHPGGVAALRSVIGKDATNVFQGKEKFKLSDGVHYSMYTHSRFAMNKVSHYVIAKIYDPNFPQSRASGVPSGKSSHSITISSASRRRGSLRPRDVEFGLHSITSTGSHSASTSGLRAASTSFSVSAAGTGPYPSPLPLNVGWRPLTQVFNQDEKTSQAETTTHIMKTALLEAENNTQLEGILSQEDEPVGKQRLAILVEKETVTGLRARNPIRKFRFSLNAGDRMDILPGDAISVSLPTPAGGTVERNYTPVRCALPGHFDAYIKIYTNGAMTPLLDELKVAAPIKIRGPIQHYVDPLLKNSASGCYGSLVMLAAGTGIVPMVQLIDYYLRHCPRENSQPGSPLASALRLIWCNNCEDDLFLTSELKSMESASGGSLKVIRVLSAPAPDWEGHTGRITAEMIREALPKTLPTLESLFDQDEESDLLVTVCGPPPFTDFAIQTLESLGVLAVNVRLL</sequence>
<evidence type="ECO:0000256" key="7">
    <source>
        <dbReference type="SAM" id="MobiDB-lite"/>
    </source>
</evidence>
<dbReference type="OMA" id="INEDILC"/>
<evidence type="ECO:0000256" key="6">
    <source>
        <dbReference type="PIRSR" id="PIRSR619791-2"/>
    </source>
</evidence>
<dbReference type="Gene3D" id="3.10.120.10">
    <property type="entry name" value="Cytochrome b5-like heme/steroid binding domain"/>
    <property type="match status" value="1"/>
</dbReference>
<keyword evidence="4" id="KW-0560">Oxidoreductase</keyword>
<evidence type="ECO:0000256" key="9">
    <source>
        <dbReference type="SAM" id="SignalP"/>
    </source>
</evidence>
<evidence type="ECO:0000259" key="11">
    <source>
        <dbReference type="PROSITE" id="PS50836"/>
    </source>
</evidence>
<dbReference type="SUPFAM" id="SSF55856">
    <property type="entry name" value="Cytochrome b5-like heme/steroid binding domain"/>
    <property type="match status" value="1"/>
</dbReference>
<feature type="transmembrane region" description="Helical" evidence="8">
    <location>
        <begin position="722"/>
        <end position="746"/>
    </location>
</feature>
<name>A0A0L0HB00_SPIPD</name>
<dbReference type="PANTHER" id="PTHR11475:SF4">
    <property type="entry name" value="CHORION PEROXIDASE"/>
    <property type="match status" value="1"/>
</dbReference>
<keyword evidence="6" id="KW-0479">Metal-binding</keyword>
<dbReference type="GO" id="GO:0004601">
    <property type="term" value="F:peroxidase activity"/>
    <property type="evidence" value="ECO:0007669"/>
    <property type="project" value="InterPro"/>
</dbReference>
<dbReference type="PROSITE" id="PS51384">
    <property type="entry name" value="FAD_FR"/>
    <property type="match status" value="1"/>
</dbReference>
<comment type="cofactor">
    <cofactor evidence="1">
        <name>FAD</name>
        <dbReference type="ChEBI" id="CHEBI:57692"/>
    </cofactor>
</comment>
<dbReference type="InterPro" id="IPR019791">
    <property type="entry name" value="Haem_peroxidase_animal"/>
</dbReference>
<evidence type="ECO:0000259" key="10">
    <source>
        <dbReference type="PROSITE" id="PS50255"/>
    </source>
</evidence>
<dbReference type="InterPro" id="IPR005018">
    <property type="entry name" value="DOMON_domain"/>
</dbReference>
<feature type="chain" id="PRO_5005539966" description="Cytochrome b5 heme-binding domain-containing protein" evidence="9">
    <location>
        <begin position="19"/>
        <end position="1419"/>
    </location>
</feature>
<dbReference type="GO" id="GO:0005576">
    <property type="term" value="C:extracellular region"/>
    <property type="evidence" value="ECO:0007669"/>
    <property type="project" value="UniProtKB-SubCell"/>
</dbReference>
<evidence type="ECO:0000256" key="1">
    <source>
        <dbReference type="ARBA" id="ARBA00001974"/>
    </source>
</evidence>
<dbReference type="CDD" id="cd09631">
    <property type="entry name" value="DOMON_DOH"/>
    <property type="match status" value="1"/>
</dbReference>
<protein>
    <recommendedName>
        <fullName evidence="15">Cytochrome b5 heme-binding domain-containing protein</fullName>
    </recommendedName>
</protein>
<dbReference type="SUPFAM" id="SSF49344">
    <property type="entry name" value="CBD9-like"/>
    <property type="match status" value="1"/>
</dbReference>
<evidence type="ECO:0000313" key="14">
    <source>
        <dbReference type="Proteomes" id="UP000053201"/>
    </source>
</evidence>
<accession>A0A0L0HB00</accession>
<feature type="region of interest" description="Disordered" evidence="7">
    <location>
        <begin position="1028"/>
        <end position="1055"/>
    </location>
</feature>
<dbReference type="InterPro" id="IPR017938">
    <property type="entry name" value="Riboflavin_synthase-like_b-brl"/>
</dbReference>
<evidence type="ECO:0000256" key="3">
    <source>
        <dbReference type="ARBA" id="ARBA00022525"/>
    </source>
</evidence>
<dbReference type="PANTHER" id="PTHR11475">
    <property type="entry name" value="OXIDASE/PEROXIDASE"/>
    <property type="match status" value="1"/>
</dbReference>
<dbReference type="STRING" id="645134.A0A0L0HB00"/>
<dbReference type="SUPFAM" id="SSF52343">
    <property type="entry name" value="Ferredoxin reductase-like, C-terminal NADP-linked domain"/>
    <property type="match status" value="1"/>
</dbReference>
<keyword evidence="8" id="KW-0812">Transmembrane</keyword>
<keyword evidence="6" id="KW-0349">Heme</keyword>
<feature type="domain" description="FAD-binding FR-type" evidence="12">
    <location>
        <begin position="1153"/>
        <end position="1260"/>
    </location>
</feature>
<dbReference type="Proteomes" id="UP000053201">
    <property type="component" value="Unassembled WGS sequence"/>
</dbReference>
<dbReference type="Pfam" id="PF00970">
    <property type="entry name" value="FAD_binding_6"/>
    <property type="match status" value="1"/>
</dbReference>
<dbReference type="Pfam" id="PF03351">
    <property type="entry name" value="DOMON"/>
    <property type="match status" value="1"/>
</dbReference>
<dbReference type="Gene3D" id="3.40.50.80">
    <property type="entry name" value="Nucleotide-binding domain of ferredoxin-NADP reductase (FNR) module"/>
    <property type="match status" value="1"/>
</dbReference>
<dbReference type="PROSITE" id="PS50255">
    <property type="entry name" value="CYTOCHROME_B5_2"/>
    <property type="match status" value="1"/>
</dbReference>
<dbReference type="Gene3D" id="2.60.40.1210">
    <property type="entry name" value="Cellobiose dehydrogenase, cytochrome domain"/>
    <property type="match status" value="1"/>
</dbReference>
<dbReference type="GO" id="GO:0006979">
    <property type="term" value="P:response to oxidative stress"/>
    <property type="evidence" value="ECO:0007669"/>
    <property type="project" value="InterPro"/>
</dbReference>
<dbReference type="InParanoid" id="A0A0L0HB00"/>
<feature type="domain" description="Cytochrome b5 heme-binding" evidence="10">
    <location>
        <begin position="930"/>
        <end position="1020"/>
    </location>
</feature>
<feature type="transmembrane region" description="Helical" evidence="8">
    <location>
        <begin position="758"/>
        <end position="778"/>
    </location>
</feature>
<dbReference type="Gene3D" id="2.40.30.10">
    <property type="entry name" value="Translation factors"/>
    <property type="match status" value="1"/>
</dbReference>
<dbReference type="VEuPathDB" id="FungiDB:SPPG_06510"/>
<dbReference type="eggNOG" id="KOG0039">
    <property type="taxonomic scope" value="Eukaryota"/>
</dbReference>
<evidence type="ECO:0000256" key="2">
    <source>
        <dbReference type="ARBA" id="ARBA00004613"/>
    </source>
</evidence>
<dbReference type="GeneID" id="27689804"/>
<evidence type="ECO:0000313" key="13">
    <source>
        <dbReference type="EMBL" id="KNC98101.1"/>
    </source>
</evidence>
<feature type="transmembrane region" description="Helical" evidence="8">
    <location>
        <begin position="834"/>
        <end position="852"/>
    </location>
</feature>